<keyword evidence="4" id="KW-0328">Glycosyltransferase</keyword>
<dbReference type="InterPro" id="IPR028098">
    <property type="entry name" value="Glyco_trans_4-like_N"/>
</dbReference>
<feature type="domain" description="Glycosyltransferase subfamily 4-like N-terminal" evidence="3">
    <location>
        <begin position="16"/>
        <end position="172"/>
    </location>
</feature>
<dbReference type="GO" id="GO:0016757">
    <property type="term" value="F:glycosyltransferase activity"/>
    <property type="evidence" value="ECO:0007669"/>
    <property type="project" value="UniProtKB-KW"/>
</dbReference>
<dbReference type="PANTHER" id="PTHR46401:SF2">
    <property type="entry name" value="GLYCOSYLTRANSFERASE WBBK-RELATED"/>
    <property type="match status" value="1"/>
</dbReference>
<protein>
    <submittedName>
        <fullName evidence="4">Mannosyltransferase B-like protein</fullName>
    </submittedName>
</protein>
<reference evidence="4 5" key="1">
    <citation type="journal article" date="2015" name="Nature">
        <title>rRNA introns, odd ribosomes, and small enigmatic genomes across a large radiation of phyla.</title>
        <authorList>
            <person name="Brown C.T."/>
            <person name="Hug L.A."/>
            <person name="Thomas B.C."/>
            <person name="Sharon I."/>
            <person name="Castelle C.J."/>
            <person name="Singh A."/>
            <person name="Wilkins M.J."/>
            <person name="Williams K.H."/>
            <person name="Banfield J.F."/>
        </authorList>
    </citation>
    <scope>NUCLEOTIDE SEQUENCE [LARGE SCALE GENOMIC DNA]</scope>
</reference>
<dbReference type="Pfam" id="PF00534">
    <property type="entry name" value="Glycos_transf_1"/>
    <property type="match status" value="1"/>
</dbReference>
<dbReference type="Proteomes" id="UP000033854">
    <property type="component" value="Unassembled WGS sequence"/>
</dbReference>
<dbReference type="CDD" id="cd03809">
    <property type="entry name" value="GT4_MtfB-like"/>
    <property type="match status" value="1"/>
</dbReference>
<dbReference type="GO" id="GO:0009103">
    <property type="term" value="P:lipopolysaccharide biosynthetic process"/>
    <property type="evidence" value="ECO:0007669"/>
    <property type="project" value="TreeGrafter"/>
</dbReference>
<name>A0A0G0Z125_9BACT</name>
<accession>A0A0G0Z125</accession>
<dbReference type="AlphaFoldDB" id="A0A0G0Z125"/>
<sequence>MRIGIDARLYGLEHAGLGRYVMRLVEDILKLDKKNDYVLFLKKAHAEKFKNRKRVKVVVTNIPIYSFAEQTILPFIFAKEKLDLLHVPHFNAPLIYNGKMVLTIHDLIKHDSKGPETTTRNRWLYSIKRLGYLTLTNGIVGRADHILVPSNFVKEDVVKRLHVPSEKITVTYEAATGSIKEVALTDEEKIKLLDKYHLTQPFIVYTGSVYPHKNVDILVQAIEKHNQNKEVDLQLALICSRSVFWERLNQKIVQKNLQNRIKLLGFVEDEDVSKLYSLALALVHPSKMEGFGLTGLEAMSVGLPVISSNASCLPEVYGDAALYFNPDDVDDLVSCLETYLKDQDLRFTMSTKGYQQARIYSWQKMAKETLAVYKQLLSK</sequence>
<dbReference type="Pfam" id="PF13439">
    <property type="entry name" value="Glyco_transf_4"/>
    <property type="match status" value="1"/>
</dbReference>
<keyword evidence="1 4" id="KW-0808">Transferase</keyword>
<proteinExistence type="predicted"/>
<dbReference type="Gene3D" id="3.40.50.2000">
    <property type="entry name" value="Glycogen Phosphorylase B"/>
    <property type="match status" value="2"/>
</dbReference>
<organism evidence="4 5">
    <name type="scientific">Candidatus Collierbacteria bacterium GW2011_GWA2_42_17</name>
    <dbReference type="NCBI Taxonomy" id="1618378"/>
    <lineage>
        <taxon>Bacteria</taxon>
        <taxon>Candidatus Collieribacteriota</taxon>
    </lineage>
</organism>
<feature type="domain" description="Glycosyl transferase family 1" evidence="2">
    <location>
        <begin position="199"/>
        <end position="355"/>
    </location>
</feature>
<gene>
    <name evidence="4" type="ORF">UV06_C0011G0011</name>
</gene>
<evidence type="ECO:0000313" key="5">
    <source>
        <dbReference type="Proteomes" id="UP000033854"/>
    </source>
</evidence>
<dbReference type="SUPFAM" id="SSF53756">
    <property type="entry name" value="UDP-Glycosyltransferase/glycogen phosphorylase"/>
    <property type="match status" value="1"/>
</dbReference>
<dbReference type="PANTHER" id="PTHR46401">
    <property type="entry name" value="GLYCOSYLTRANSFERASE WBBK-RELATED"/>
    <property type="match status" value="1"/>
</dbReference>
<dbReference type="InterPro" id="IPR001296">
    <property type="entry name" value="Glyco_trans_1"/>
</dbReference>
<evidence type="ECO:0000259" key="2">
    <source>
        <dbReference type="Pfam" id="PF00534"/>
    </source>
</evidence>
<evidence type="ECO:0000259" key="3">
    <source>
        <dbReference type="Pfam" id="PF13439"/>
    </source>
</evidence>
<evidence type="ECO:0000313" key="4">
    <source>
        <dbReference type="EMBL" id="KKS42507.1"/>
    </source>
</evidence>
<dbReference type="EMBL" id="LCDA01000011">
    <property type="protein sequence ID" value="KKS42507.1"/>
    <property type="molecule type" value="Genomic_DNA"/>
</dbReference>
<evidence type="ECO:0000256" key="1">
    <source>
        <dbReference type="ARBA" id="ARBA00022679"/>
    </source>
</evidence>
<comment type="caution">
    <text evidence="4">The sequence shown here is derived from an EMBL/GenBank/DDBJ whole genome shotgun (WGS) entry which is preliminary data.</text>
</comment>